<dbReference type="EMBL" id="FOCP01000005">
    <property type="protein sequence ID" value="SEM98740.1"/>
    <property type="molecule type" value="Genomic_DNA"/>
</dbReference>
<feature type="transmembrane region" description="Helical" evidence="1">
    <location>
        <begin position="72"/>
        <end position="93"/>
    </location>
</feature>
<dbReference type="Proteomes" id="UP000199459">
    <property type="component" value="Unassembled WGS sequence"/>
</dbReference>
<dbReference type="InterPro" id="IPR036681">
    <property type="entry name" value="PgpA-like_sf"/>
</dbReference>
<organism evidence="3 4">
    <name type="scientific">Nitrosomonas marina</name>
    <dbReference type="NCBI Taxonomy" id="917"/>
    <lineage>
        <taxon>Bacteria</taxon>
        <taxon>Pseudomonadati</taxon>
        <taxon>Pseudomonadota</taxon>
        <taxon>Betaproteobacteria</taxon>
        <taxon>Nitrosomonadales</taxon>
        <taxon>Nitrosomonadaceae</taxon>
        <taxon>Nitrosomonas</taxon>
    </lineage>
</organism>
<protein>
    <submittedName>
        <fullName evidence="3">Phosphatidylglycerophosphatase</fullName>
    </submittedName>
</protein>
<keyword evidence="1" id="KW-0812">Transmembrane</keyword>
<dbReference type="PANTHER" id="PTHR36305">
    <property type="entry name" value="PHOSPHATIDYLGLYCEROPHOSPHATASE A"/>
    <property type="match status" value="1"/>
</dbReference>
<feature type="domain" description="YutG/PgpA" evidence="2">
    <location>
        <begin position="37"/>
        <end position="173"/>
    </location>
</feature>
<evidence type="ECO:0000256" key="1">
    <source>
        <dbReference type="SAM" id="Phobius"/>
    </source>
</evidence>
<dbReference type="CDD" id="cd06971">
    <property type="entry name" value="PgpA"/>
    <property type="match status" value="1"/>
</dbReference>
<dbReference type="Pfam" id="PF04608">
    <property type="entry name" value="PgpA"/>
    <property type="match status" value="1"/>
</dbReference>
<dbReference type="InterPro" id="IPR007686">
    <property type="entry name" value="YutG/PgpA"/>
</dbReference>
<dbReference type="InterPro" id="IPR026037">
    <property type="entry name" value="PgpA"/>
</dbReference>
<gene>
    <name evidence="3" type="ORF">SAMN05216325_105142</name>
</gene>
<keyword evidence="1" id="KW-1133">Transmembrane helix</keyword>
<dbReference type="AlphaFoldDB" id="A0A1H8CUT4"/>
<evidence type="ECO:0000259" key="2">
    <source>
        <dbReference type="Pfam" id="PF04608"/>
    </source>
</evidence>
<dbReference type="OrthoDB" id="9804091at2"/>
<dbReference type="GO" id="GO:0008962">
    <property type="term" value="F:phosphatidylglycerophosphatase activity"/>
    <property type="evidence" value="ECO:0007669"/>
    <property type="project" value="InterPro"/>
</dbReference>
<dbReference type="GO" id="GO:0006629">
    <property type="term" value="P:lipid metabolic process"/>
    <property type="evidence" value="ECO:0007669"/>
    <property type="project" value="InterPro"/>
</dbReference>
<feature type="transmembrane region" description="Helical" evidence="1">
    <location>
        <begin position="49"/>
        <end position="65"/>
    </location>
</feature>
<evidence type="ECO:0000313" key="3">
    <source>
        <dbReference type="EMBL" id="SEM98740.1"/>
    </source>
</evidence>
<name>A0A1H8CUT4_9PROT</name>
<dbReference type="PANTHER" id="PTHR36305:SF1">
    <property type="entry name" value="PHOSPHATIDYLGLYCEROPHOSPHATASE A"/>
    <property type="match status" value="1"/>
</dbReference>
<proteinExistence type="predicted"/>
<feature type="transmembrane region" description="Helical" evidence="1">
    <location>
        <begin position="157"/>
        <end position="181"/>
    </location>
</feature>
<dbReference type="STRING" id="917.SAMN05216326_13510"/>
<reference evidence="3 4" key="1">
    <citation type="submission" date="2016-10" db="EMBL/GenBank/DDBJ databases">
        <authorList>
            <person name="de Groot N.N."/>
        </authorList>
    </citation>
    <scope>NUCLEOTIDE SEQUENCE [LARGE SCALE GENOMIC DNA]</scope>
    <source>
        <strain evidence="3 4">Nm22</strain>
    </source>
</reference>
<keyword evidence="1" id="KW-0472">Membrane</keyword>
<feature type="transmembrane region" description="Helical" evidence="1">
    <location>
        <begin position="113"/>
        <end position="136"/>
    </location>
</feature>
<sequence>MTTLLAKTYNNSSDNRKELMAVKPDIVFVCKHPAYFIAFSGGFGLSPKAPGTVGTLIAFPLFWILEHYFDPIHLLLLIDIFFIVGIWACGVTGKALGDSDHGGMVWDETVAFLLVLYFTPAGLAWQLAAFVLFRFFDIVKPQPIRYYDRCLKGGFGVMLDDIIAAFFTLLCLSGWKAWILFETFF</sequence>
<accession>A0A1H8CUT4</accession>
<dbReference type="SUPFAM" id="SSF101307">
    <property type="entry name" value="YutG-like"/>
    <property type="match status" value="1"/>
</dbReference>
<evidence type="ECO:0000313" key="4">
    <source>
        <dbReference type="Proteomes" id="UP000199459"/>
    </source>
</evidence>